<dbReference type="EMBL" id="JANBPK010000031">
    <property type="protein sequence ID" value="KAJ2936661.1"/>
    <property type="molecule type" value="Genomic_DNA"/>
</dbReference>
<dbReference type="OrthoDB" id="3362246at2759"/>
<comment type="caution">
    <text evidence="3">The sequence shown here is derived from an EMBL/GenBank/DDBJ whole genome shotgun (WGS) entry which is preliminary data.</text>
</comment>
<organism evidence="3 4">
    <name type="scientific">Candolleomyces eurysporus</name>
    <dbReference type="NCBI Taxonomy" id="2828524"/>
    <lineage>
        <taxon>Eukaryota</taxon>
        <taxon>Fungi</taxon>
        <taxon>Dikarya</taxon>
        <taxon>Basidiomycota</taxon>
        <taxon>Agaricomycotina</taxon>
        <taxon>Agaricomycetes</taxon>
        <taxon>Agaricomycetidae</taxon>
        <taxon>Agaricales</taxon>
        <taxon>Agaricineae</taxon>
        <taxon>Psathyrellaceae</taxon>
        <taxon>Candolleomyces</taxon>
    </lineage>
</organism>
<feature type="chain" id="PRO_5040852576" evidence="2">
    <location>
        <begin position="20"/>
        <end position="220"/>
    </location>
</feature>
<evidence type="ECO:0000313" key="3">
    <source>
        <dbReference type="EMBL" id="KAJ2936661.1"/>
    </source>
</evidence>
<evidence type="ECO:0000313" key="4">
    <source>
        <dbReference type="Proteomes" id="UP001140091"/>
    </source>
</evidence>
<protein>
    <submittedName>
        <fullName evidence="3">Uncharacterized protein</fullName>
    </submittedName>
</protein>
<dbReference type="Proteomes" id="UP001140091">
    <property type="component" value="Unassembled WGS sequence"/>
</dbReference>
<keyword evidence="2" id="KW-0732">Signal</keyword>
<feature type="compositionally biased region" description="Low complexity" evidence="1">
    <location>
        <begin position="119"/>
        <end position="194"/>
    </location>
</feature>
<keyword evidence="4" id="KW-1185">Reference proteome</keyword>
<sequence>MKFLAVAAALISVIPAIAGLVINTPTGVVTCQPILLSYGQGTAPYYLSVLPGGQVSGTPYHTWPATDATDMTWPVDLPGGTSVSLVVKDGTGAQAYSDAITIQGGSDSSCLNGAAGPNSSGTRAASSHSSSATHTGASNSAAATASHSASSGSAAATHAASASGTPATAGGDTAHPTATQSTSSNAASGGASSLSPAKNSAVQLSYGVGGVVGLVGALLL</sequence>
<dbReference type="PANTHER" id="PTHR37487:SF2">
    <property type="entry name" value="EXPRESSED PROTEIN"/>
    <property type="match status" value="1"/>
</dbReference>
<accession>A0A9W8JL11</accession>
<evidence type="ECO:0000256" key="1">
    <source>
        <dbReference type="SAM" id="MobiDB-lite"/>
    </source>
</evidence>
<evidence type="ECO:0000256" key="2">
    <source>
        <dbReference type="SAM" id="SignalP"/>
    </source>
</evidence>
<gene>
    <name evidence="3" type="ORF">H1R20_g430</name>
</gene>
<proteinExistence type="predicted"/>
<feature type="signal peptide" evidence="2">
    <location>
        <begin position="1"/>
        <end position="19"/>
    </location>
</feature>
<reference evidence="3" key="1">
    <citation type="submission" date="2022-06" db="EMBL/GenBank/DDBJ databases">
        <title>Genome Sequence of Candolleomyces eurysporus.</title>
        <authorList>
            <person name="Buettner E."/>
        </authorList>
    </citation>
    <scope>NUCLEOTIDE SEQUENCE</scope>
    <source>
        <strain evidence="3">VTCC 930004</strain>
    </source>
</reference>
<feature type="region of interest" description="Disordered" evidence="1">
    <location>
        <begin position="113"/>
        <end position="194"/>
    </location>
</feature>
<dbReference type="AlphaFoldDB" id="A0A9W8JL11"/>
<name>A0A9W8JL11_9AGAR</name>
<feature type="non-terminal residue" evidence="3">
    <location>
        <position position="1"/>
    </location>
</feature>
<dbReference type="PANTHER" id="PTHR37487">
    <property type="entry name" value="CHROMOSOME 1, WHOLE GENOME SHOTGUN SEQUENCE"/>
    <property type="match status" value="1"/>
</dbReference>